<evidence type="ECO:0000259" key="4">
    <source>
        <dbReference type="Pfam" id="PF26026"/>
    </source>
</evidence>
<evidence type="ECO:0000313" key="6">
    <source>
        <dbReference type="Proteomes" id="UP001381693"/>
    </source>
</evidence>
<dbReference type="AlphaFoldDB" id="A0AAN9AHE0"/>
<proteinExistence type="predicted"/>
<dbReference type="EMBL" id="JAXCGZ010000045">
    <property type="protein sequence ID" value="KAK7086920.1"/>
    <property type="molecule type" value="Genomic_DNA"/>
</dbReference>
<dbReference type="EC" id="3.6.4.13" evidence="5"/>
<accession>A0AAN9AHE0</accession>
<feature type="domain" description="RNA helicase C-terminal" evidence="4">
    <location>
        <begin position="101"/>
        <end position="160"/>
    </location>
</feature>
<keyword evidence="2 5" id="KW-0547">Nucleotide-binding</keyword>
<dbReference type="GO" id="GO:0003724">
    <property type="term" value="F:RNA helicase activity"/>
    <property type="evidence" value="ECO:0007669"/>
    <property type="project" value="UniProtKB-EC"/>
</dbReference>
<evidence type="ECO:0000313" key="5">
    <source>
        <dbReference type="EMBL" id="KAK7086920.1"/>
    </source>
</evidence>
<keyword evidence="2 5" id="KW-0347">Helicase</keyword>
<evidence type="ECO:0000256" key="1">
    <source>
        <dbReference type="ARBA" id="ARBA00022801"/>
    </source>
</evidence>
<dbReference type="GO" id="GO:0016787">
    <property type="term" value="F:hydrolase activity"/>
    <property type="evidence" value="ECO:0007669"/>
    <property type="project" value="UniProtKB-KW"/>
</dbReference>
<gene>
    <name evidence="5" type="primary">DHX29</name>
    <name evidence="5" type="ORF">SK128_013295</name>
</gene>
<dbReference type="Pfam" id="PF26026">
    <property type="entry name" value="RNA_hel_CTD"/>
    <property type="match status" value="1"/>
</dbReference>
<dbReference type="Pfam" id="PF07717">
    <property type="entry name" value="OB_NTP_bind"/>
    <property type="match status" value="1"/>
</dbReference>
<name>A0AAN9AHE0_HALRR</name>
<feature type="domain" description="DEAD-box helicase OB fold" evidence="3">
    <location>
        <begin position="4"/>
        <end position="90"/>
    </location>
</feature>
<evidence type="ECO:0000256" key="2">
    <source>
        <dbReference type="ARBA" id="ARBA00022806"/>
    </source>
</evidence>
<keyword evidence="6" id="KW-1185">Reference proteome</keyword>
<dbReference type="InterPro" id="IPR011709">
    <property type="entry name" value="DEAD-box_helicase_OB_fold"/>
</dbReference>
<organism evidence="5 6">
    <name type="scientific">Halocaridina rubra</name>
    <name type="common">Hawaiian red shrimp</name>
    <dbReference type="NCBI Taxonomy" id="373956"/>
    <lineage>
        <taxon>Eukaryota</taxon>
        <taxon>Metazoa</taxon>
        <taxon>Ecdysozoa</taxon>
        <taxon>Arthropoda</taxon>
        <taxon>Crustacea</taxon>
        <taxon>Multicrustacea</taxon>
        <taxon>Malacostraca</taxon>
        <taxon>Eumalacostraca</taxon>
        <taxon>Eucarida</taxon>
        <taxon>Decapoda</taxon>
        <taxon>Pleocyemata</taxon>
        <taxon>Caridea</taxon>
        <taxon>Atyoidea</taxon>
        <taxon>Atyidae</taxon>
        <taxon>Halocaridina</taxon>
    </lineage>
</organism>
<protein>
    <submittedName>
        <fullName evidence="5">ATP-dependent RNA helicase dhx29</fullName>
        <ecNumber evidence="5">3.6.4.13</ecNumber>
    </submittedName>
</protein>
<sequence>MALVRAIITAGLYPNVVRSFPVRNPKPHKKPRMMTAYERKVALHPKSVNEKINMFESPWLVYREKIKSSKVYIHDSSMVPNYPLLFFGQKLMYRAQEGVIDVDGFVRVRAPEHVAHLVQSLRAELDGLLEYKISHPGISRWDKTSKEGALLHMIVDLISSEKITWSYQEQDFMDADEEAD</sequence>
<reference evidence="5 6" key="1">
    <citation type="submission" date="2023-11" db="EMBL/GenBank/DDBJ databases">
        <title>Halocaridina rubra genome assembly.</title>
        <authorList>
            <person name="Smith C."/>
        </authorList>
    </citation>
    <scope>NUCLEOTIDE SEQUENCE [LARGE SCALE GENOMIC DNA]</scope>
    <source>
        <strain evidence="5">EP-1</strain>
        <tissue evidence="5">Whole</tissue>
    </source>
</reference>
<dbReference type="InterPro" id="IPR059023">
    <property type="entry name" value="RNA_hel_CTD"/>
</dbReference>
<evidence type="ECO:0000259" key="3">
    <source>
        <dbReference type="Pfam" id="PF07717"/>
    </source>
</evidence>
<dbReference type="Proteomes" id="UP001381693">
    <property type="component" value="Unassembled WGS sequence"/>
</dbReference>
<comment type="caution">
    <text evidence="5">The sequence shown here is derived from an EMBL/GenBank/DDBJ whole genome shotgun (WGS) entry which is preliminary data.</text>
</comment>
<keyword evidence="1 5" id="KW-0378">Hydrolase</keyword>
<keyword evidence="2 5" id="KW-0067">ATP-binding</keyword>